<dbReference type="GO" id="GO:0008289">
    <property type="term" value="F:lipid binding"/>
    <property type="evidence" value="ECO:0007669"/>
    <property type="project" value="UniProtKB-KW"/>
</dbReference>
<sequence>MRKIILSTESGADLPGDLAEKYGIQVVPMHIIMDGKDYLDGSLPVQDIYDYYERTKKIPSTTSTNAHEYQEFFATIRENYPDCFIIHIGYTSKASSSFQNAVIAAEEFEDIFLIDALNVTGGLAAIVLYAAELLEKDPSIEPERLIEKIEAIVPKARLAFIPGSLEFLKAGGRVSNMASLIGALLKIKPCIELKDGKLMPTKKYRGKMGGAAEKLLRDYLTEFDINREQVYFIYSIGLDEKIKQRMDELAEENGFRNIRWIQAGGMISTHSGAGGFGVAGLEH</sequence>
<dbReference type="OrthoDB" id="9781230at2"/>
<organism evidence="2 3">
    <name type="scientific">Halobacillus litoralis</name>
    <dbReference type="NCBI Taxonomy" id="45668"/>
    <lineage>
        <taxon>Bacteria</taxon>
        <taxon>Bacillati</taxon>
        <taxon>Bacillota</taxon>
        <taxon>Bacilli</taxon>
        <taxon>Bacillales</taxon>
        <taxon>Bacillaceae</taxon>
        <taxon>Halobacillus</taxon>
    </lineage>
</organism>
<evidence type="ECO:0000313" key="2">
    <source>
        <dbReference type="EMBL" id="QAS52287.1"/>
    </source>
</evidence>
<dbReference type="EMBL" id="CP026118">
    <property type="protein sequence ID" value="QAS52287.1"/>
    <property type="molecule type" value="Genomic_DNA"/>
</dbReference>
<proteinExistence type="predicted"/>
<dbReference type="PANTHER" id="PTHR33434">
    <property type="entry name" value="DEGV DOMAIN-CONTAINING PROTEIN DR_1986-RELATED"/>
    <property type="match status" value="1"/>
</dbReference>
<dbReference type="NCBIfam" id="TIGR00762">
    <property type="entry name" value="DegV"/>
    <property type="match status" value="1"/>
</dbReference>
<dbReference type="InterPro" id="IPR050270">
    <property type="entry name" value="DegV_domain_contain"/>
</dbReference>
<evidence type="ECO:0000256" key="1">
    <source>
        <dbReference type="ARBA" id="ARBA00023121"/>
    </source>
</evidence>
<dbReference type="PANTHER" id="PTHR33434:SF2">
    <property type="entry name" value="FATTY ACID-BINDING PROTEIN TM_1468"/>
    <property type="match status" value="1"/>
</dbReference>
<keyword evidence="1" id="KW-0446">Lipid-binding</keyword>
<gene>
    <name evidence="2" type="ORF">HLI_08605</name>
</gene>
<dbReference type="Pfam" id="PF02645">
    <property type="entry name" value="DegV"/>
    <property type="match status" value="1"/>
</dbReference>
<reference evidence="2 3" key="1">
    <citation type="submission" date="2018-01" db="EMBL/GenBank/DDBJ databases">
        <title>The whole genome sequencing and assembly of Halobacillus litoralis ERB031 strain.</title>
        <authorList>
            <person name="Lee S.-J."/>
            <person name="Park M.-K."/>
            <person name="Kim J.-Y."/>
            <person name="Lee Y.-J."/>
            <person name="Yi H."/>
            <person name="Bahn Y.-S."/>
            <person name="Kim J.F."/>
            <person name="Lee D.-W."/>
        </authorList>
    </citation>
    <scope>NUCLEOTIDE SEQUENCE [LARGE SCALE GENOMIC DNA]</scope>
    <source>
        <strain evidence="2 3">ERB 031</strain>
    </source>
</reference>
<dbReference type="KEGG" id="hli:HLI_08605"/>
<name>A0A410MC53_9BACI</name>
<dbReference type="Gene3D" id="3.30.1180.10">
    <property type="match status" value="1"/>
</dbReference>
<dbReference type="PROSITE" id="PS51482">
    <property type="entry name" value="DEGV"/>
    <property type="match status" value="1"/>
</dbReference>
<dbReference type="AlphaFoldDB" id="A0A410MC53"/>
<accession>A0A410MC53</accession>
<evidence type="ECO:0000313" key="3">
    <source>
        <dbReference type="Proteomes" id="UP000287756"/>
    </source>
</evidence>
<protein>
    <submittedName>
        <fullName evidence="2">EDD domain protein</fullName>
    </submittedName>
</protein>
<dbReference type="SUPFAM" id="SSF82549">
    <property type="entry name" value="DAK1/DegV-like"/>
    <property type="match status" value="1"/>
</dbReference>
<dbReference type="InterPro" id="IPR043168">
    <property type="entry name" value="DegV_C"/>
</dbReference>
<dbReference type="Gene3D" id="3.40.50.10170">
    <property type="match status" value="1"/>
</dbReference>
<dbReference type="InterPro" id="IPR003797">
    <property type="entry name" value="DegV"/>
</dbReference>
<dbReference type="Proteomes" id="UP000287756">
    <property type="component" value="Chromosome"/>
</dbReference>
<dbReference type="RefSeq" id="WP_128524580.1">
    <property type="nucleotide sequence ID" value="NZ_CANLVY010000002.1"/>
</dbReference>